<dbReference type="RefSeq" id="WP_106563747.1">
    <property type="nucleotide sequence ID" value="NZ_PYAU01000001.1"/>
</dbReference>
<organism evidence="1 3">
    <name type="scientific">Labedella gwakjiensis</name>
    <dbReference type="NCBI Taxonomy" id="390269"/>
    <lineage>
        <taxon>Bacteria</taxon>
        <taxon>Bacillati</taxon>
        <taxon>Actinomycetota</taxon>
        <taxon>Actinomycetes</taxon>
        <taxon>Micrococcales</taxon>
        <taxon>Microbacteriaceae</taxon>
        <taxon>Labedella</taxon>
    </lineage>
</organism>
<dbReference type="CDD" id="cd11579">
    <property type="entry name" value="Glyco_tran_WbsX"/>
    <property type="match status" value="1"/>
</dbReference>
<keyword evidence="4" id="KW-1185">Reference proteome</keyword>
<reference evidence="2 4" key="2">
    <citation type="submission" date="2018-12" db="EMBL/GenBank/DDBJ databases">
        <authorList>
            <person name="hu s."/>
            <person name="Xu Y."/>
            <person name="Xu B."/>
            <person name="Li F."/>
        </authorList>
    </citation>
    <scope>NUCLEOTIDE SEQUENCE [LARGE SCALE GENOMIC DNA]</scope>
    <source>
        <strain evidence="2 4">KSW2-17</strain>
    </source>
</reference>
<dbReference type="GO" id="GO:0016740">
    <property type="term" value="F:transferase activity"/>
    <property type="evidence" value="ECO:0007669"/>
    <property type="project" value="UniProtKB-KW"/>
</dbReference>
<evidence type="ECO:0000313" key="4">
    <source>
        <dbReference type="Proteomes" id="UP000268291"/>
    </source>
</evidence>
<keyword evidence="2" id="KW-0808">Transferase</keyword>
<proteinExistence type="predicted"/>
<dbReference type="Proteomes" id="UP000268291">
    <property type="component" value="Unassembled WGS sequence"/>
</dbReference>
<dbReference type="PANTHER" id="PTHR41244">
    <property type="entry name" value="RHAMNAN SYNTHESIS F"/>
    <property type="match status" value="1"/>
</dbReference>
<dbReference type="InterPro" id="IPR032719">
    <property type="entry name" value="WbsX"/>
</dbReference>
<dbReference type="EMBL" id="RZGY01000001">
    <property type="protein sequence ID" value="RUQ86735.1"/>
    <property type="molecule type" value="Genomic_DNA"/>
</dbReference>
<comment type="caution">
    <text evidence="1">The sequence shown here is derived from an EMBL/GenBank/DDBJ whole genome shotgun (WGS) entry which is preliminary data.</text>
</comment>
<dbReference type="Pfam" id="PF14307">
    <property type="entry name" value="Glyco_tran_WbsX"/>
    <property type="match status" value="1"/>
</dbReference>
<dbReference type="OrthoDB" id="9815339at2"/>
<gene>
    <name evidence="1" type="ORF">CLV49_2420</name>
    <name evidence="2" type="ORF">ELQ93_07130</name>
</gene>
<evidence type="ECO:0000313" key="2">
    <source>
        <dbReference type="EMBL" id="RUQ86735.1"/>
    </source>
</evidence>
<protein>
    <submittedName>
        <fullName evidence="2">Glycosyl transferase family 2</fullName>
    </submittedName>
    <submittedName>
        <fullName evidence="1">Rhamnan synthesis protein F</fullName>
    </submittedName>
</protein>
<accession>A0A2P8GXV7</accession>
<dbReference type="Pfam" id="PF05045">
    <property type="entry name" value="RgpF"/>
    <property type="match status" value="1"/>
</dbReference>
<evidence type="ECO:0000313" key="1">
    <source>
        <dbReference type="EMBL" id="PSL38791.1"/>
    </source>
</evidence>
<dbReference type="InterPro" id="IPR007739">
    <property type="entry name" value="RgpF"/>
</dbReference>
<dbReference type="PANTHER" id="PTHR41244:SF1">
    <property type="entry name" value="GLYCOSYLTRANSFERASE"/>
    <property type="match status" value="1"/>
</dbReference>
<dbReference type="Gene3D" id="3.20.20.80">
    <property type="entry name" value="Glycosidases"/>
    <property type="match status" value="1"/>
</dbReference>
<reference evidence="1 3" key="1">
    <citation type="submission" date="2018-03" db="EMBL/GenBank/DDBJ databases">
        <title>Genomic Encyclopedia of Archaeal and Bacterial Type Strains, Phase II (KMG-II): from individual species to whole genera.</title>
        <authorList>
            <person name="Goeker M."/>
        </authorList>
    </citation>
    <scope>NUCLEOTIDE SEQUENCE [LARGE SCALE GENOMIC DNA]</scope>
    <source>
        <strain evidence="1 3">DSM 21548</strain>
    </source>
</reference>
<name>A0A2P8GXV7_9MICO</name>
<evidence type="ECO:0000313" key="3">
    <source>
        <dbReference type="Proteomes" id="UP000241203"/>
    </source>
</evidence>
<dbReference type="Proteomes" id="UP000241203">
    <property type="component" value="Unassembled WGS sequence"/>
</dbReference>
<sequence>MNRIVRAAARRAVAVVRGPVPQPPAREPEDFPAGFRNWVSRRSDKLRYTSRAGWAPTERTADSPRIAVVMHVYYTDLVDEILESLATIPVPFDIVATNASGEPLVLDTSALPLARSVRVLEVENRGRDILPLVLVANAGLLDGYDVVCKVHTKKSPWREEHDVLSGSGAAWRAAFVTGLFGSRGNVERILSAFANDRTLGSVTTTGNIVGAEHWGGDRHIVDALLRRLELRSSDDLRFNAGSIYWISGFILRGLRTLDLSEEDFEEEAGQIDGTTAHAVERVIGILTEEAGLRLRTVDDLPPLDEESWRRFEPDASRSSRARVVPFYLPQFHAFPENDRWWGAGFTEWSNVTAAKPMFHGHRQPLLPGELGFYDLSHDGVRDAQFDLARRAGIEGFMYYYYWFAGRKLMDGPVEALAAGEGDQPFCIMWANENWTRRWDGSTTSVLIGQDYDAVPAEQFIHDVMHLLTDPRYIRVDGRPVVAVYRITQIPGYREVLAAWREAAVAAGLPGLELLTVDVGASMEGLESDLRQEGLDGCLEFPPHNKPWRGVPRDELELVDGFAGNILRYDAMAEACERSVLTELEDDRYPGVLVGFDNTARRQHHPDLWYGSNPLTFRRWLATTVLAVEDRPFDERLVFVNAWNEWAEGAVLEPTQRFGRAYLDAVEHVLHA</sequence>
<dbReference type="AlphaFoldDB" id="A0A2P8GXV7"/>
<dbReference type="EMBL" id="PYAU01000001">
    <property type="protein sequence ID" value="PSL38791.1"/>
    <property type="molecule type" value="Genomic_DNA"/>
</dbReference>